<dbReference type="CDD" id="cd06558">
    <property type="entry name" value="crotonase-like"/>
    <property type="match status" value="1"/>
</dbReference>
<dbReference type="Proteomes" id="UP000279236">
    <property type="component" value="Unassembled WGS sequence"/>
</dbReference>
<evidence type="ECO:0008006" key="4">
    <source>
        <dbReference type="Google" id="ProtNLM"/>
    </source>
</evidence>
<accession>A0A427XLN7</accession>
<evidence type="ECO:0000256" key="1">
    <source>
        <dbReference type="ARBA" id="ARBA00005254"/>
    </source>
</evidence>
<dbReference type="OrthoDB" id="2018133at2759"/>
<reference evidence="2 3" key="1">
    <citation type="submission" date="2018-11" db="EMBL/GenBank/DDBJ databases">
        <title>Genome sequence of Apiotrichum porosum DSM 27194.</title>
        <authorList>
            <person name="Aliyu H."/>
            <person name="Gorte O."/>
            <person name="Ochsenreither K."/>
        </authorList>
    </citation>
    <scope>NUCLEOTIDE SEQUENCE [LARGE SCALE GENOMIC DNA]</scope>
    <source>
        <strain evidence="2 3">DSM 27194</strain>
    </source>
</reference>
<dbReference type="GeneID" id="39593822"/>
<gene>
    <name evidence="2" type="ORF">EHS24_009279</name>
</gene>
<protein>
    <recommendedName>
        <fullName evidence="4">Enoyl-CoA hydratase</fullName>
    </recommendedName>
</protein>
<comment type="caution">
    <text evidence="2">The sequence shown here is derived from an EMBL/GenBank/DDBJ whole genome shotgun (WGS) entry which is preliminary data.</text>
</comment>
<keyword evidence="3" id="KW-1185">Reference proteome</keyword>
<dbReference type="Pfam" id="PF00378">
    <property type="entry name" value="ECH_1"/>
    <property type="match status" value="1"/>
</dbReference>
<dbReference type="PANTHER" id="PTHR43684">
    <property type="match status" value="1"/>
</dbReference>
<evidence type="ECO:0000313" key="3">
    <source>
        <dbReference type="Proteomes" id="UP000279236"/>
    </source>
</evidence>
<dbReference type="EMBL" id="RSCE01000009">
    <property type="protein sequence ID" value="RSH79627.1"/>
    <property type="molecule type" value="Genomic_DNA"/>
</dbReference>
<sequence>MPGRPAPLALPTSYADLGLQQLKVSNHPANAPGVTPIQIVTLYRPNNHNAFTMVMRTEMEDLWGMFDVDDRVKVIICTGHGRMFCAGADLDTGFHQTGETVNDHRDGGGRVAMAIHRCRKPTIGALNGSAVGIGITMTLPMAIRIAYKDAKIGFVFARRGLVMEAASSFFLPKLIGNAKTMHLITTGSVYRASDKLYEGLFTETLERADDVLPRAIELASEIADNCSNVSWALMRDLIWRPTNSAEEQHLLDSRIIYHMFSTADNKEGVKSFMEKRQVNFKGTLETDAPSAYPWWTPIDITPRAAGRLPGGAKL</sequence>
<dbReference type="SUPFAM" id="SSF52096">
    <property type="entry name" value="ClpP/crotonase"/>
    <property type="match status" value="1"/>
</dbReference>
<dbReference type="InterPro" id="IPR029045">
    <property type="entry name" value="ClpP/crotonase-like_dom_sf"/>
</dbReference>
<proteinExistence type="inferred from homology"/>
<dbReference type="InterPro" id="IPR001753">
    <property type="entry name" value="Enoyl-CoA_hydra/iso"/>
</dbReference>
<comment type="similarity">
    <text evidence="1">Belongs to the enoyl-CoA hydratase/isomerase family.</text>
</comment>
<dbReference type="PANTHER" id="PTHR43684:SF4">
    <property type="entry name" value="ENOYL-COA HYDRATASE_ISOMERASE FAMILY PROTEIN (AFU_ORTHOLOGUE AFUA_1G01890)"/>
    <property type="match status" value="1"/>
</dbReference>
<dbReference type="STRING" id="105984.A0A427XLN7"/>
<dbReference type="RefSeq" id="XP_028474736.1">
    <property type="nucleotide sequence ID" value="XM_028624568.1"/>
</dbReference>
<dbReference type="Gene3D" id="1.10.12.10">
    <property type="entry name" value="Lyase 2-enoyl-coa Hydratase, Chain A, domain 2"/>
    <property type="match status" value="1"/>
</dbReference>
<organism evidence="2 3">
    <name type="scientific">Apiotrichum porosum</name>
    <dbReference type="NCBI Taxonomy" id="105984"/>
    <lineage>
        <taxon>Eukaryota</taxon>
        <taxon>Fungi</taxon>
        <taxon>Dikarya</taxon>
        <taxon>Basidiomycota</taxon>
        <taxon>Agaricomycotina</taxon>
        <taxon>Tremellomycetes</taxon>
        <taxon>Trichosporonales</taxon>
        <taxon>Trichosporonaceae</taxon>
        <taxon>Apiotrichum</taxon>
    </lineage>
</organism>
<dbReference type="InterPro" id="IPR014748">
    <property type="entry name" value="Enoyl-CoA_hydra_C"/>
</dbReference>
<name>A0A427XLN7_9TREE</name>
<dbReference type="Gene3D" id="3.90.226.10">
    <property type="entry name" value="2-enoyl-CoA Hydratase, Chain A, domain 1"/>
    <property type="match status" value="1"/>
</dbReference>
<evidence type="ECO:0000313" key="2">
    <source>
        <dbReference type="EMBL" id="RSH79627.1"/>
    </source>
</evidence>
<dbReference type="InterPro" id="IPR051053">
    <property type="entry name" value="ECH/Chromodomain_protein"/>
</dbReference>
<dbReference type="AlphaFoldDB" id="A0A427XLN7"/>